<keyword evidence="2" id="KW-1185">Reference proteome</keyword>
<reference evidence="2" key="1">
    <citation type="submission" date="2021-01" db="EMBL/GenBank/DDBJ databases">
        <title>Caligus Genome Assembly.</title>
        <authorList>
            <person name="Gallardo-Escarate C."/>
        </authorList>
    </citation>
    <scope>NUCLEOTIDE SEQUENCE [LARGE SCALE GENOMIC DNA]</scope>
</reference>
<sequence>MELGEEGTVVVVTVDACYARGVACRGRWVKILPSSVRTRLRARSIIRPK</sequence>
<dbReference type="Proteomes" id="UP000595437">
    <property type="component" value="Chromosome 2"/>
</dbReference>
<accession>A0A7T8KMD0</accession>
<organism evidence="1 2">
    <name type="scientific">Caligus rogercresseyi</name>
    <name type="common">Sea louse</name>
    <dbReference type="NCBI Taxonomy" id="217165"/>
    <lineage>
        <taxon>Eukaryota</taxon>
        <taxon>Metazoa</taxon>
        <taxon>Ecdysozoa</taxon>
        <taxon>Arthropoda</taxon>
        <taxon>Crustacea</taxon>
        <taxon>Multicrustacea</taxon>
        <taxon>Hexanauplia</taxon>
        <taxon>Copepoda</taxon>
        <taxon>Siphonostomatoida</taxon>
        <taxon>Caligidae</taxon>
        <taxon>Caligus</taxon>
    </lineage>
</organism>
<evidence type="ECO:0000313" key="2">
    <source>
        <dbReference type="Proteomes" id="UP000595437"/>
    </source>
</evidence>
<gene>
    <name evidence="1" type="ORF">FKW44_003953</name>
</gene>
<proteinExistence type="predicted"/>
<name>A0A7T8KMD0_CALRO</name>
<evidence type="ECO:0000313" key="1">
    <source>
        <dbReference type="EMBL" id="QQP58584.1"/>
    </source>
</evidence>
<dbReference type="EMBL" id="CP045891">
    <property type="protein sequence ID" value="QQP58584.1"/>
    <property type="molecule type" value="Genomic_DNA"/>
</dbReference>
<protein>
    <submittedName>
        <fullName evidence="1">Uncharacterized protein</fullName>
    </submittedName>
</protein>
<dbReference type="AlphaFoldDB" id="A0A7T8KMD0"/>